<organism evidence="2 3">
    <name type="scientific">Heterorhabditis bacteriophora</name>
    <name type="common">Entomopathogenic nematode worm</name>
    <dbReference type="NCBI Taxonomy" id="37862"/>
    <lineage>
        <taxon>Eukaryota</taxon>
        <taxon>Metazoa</taxon>
        <taxon>Ecdysozoa</taxon>
        <taxon>Nematoda</taxon>
        <taxon>Chromadorea</taxon>
        <taxon>Rhabditida</taxon>
        <taxon>Rhabditina</taxon>
        <taxon>Rhabditomorpha</taxon>
        <taxon>Strongyloidea</taxon>
        <taxon>Heterorhabditidae</taxon>
        <taxon>Heterorhabditis</taxon>
    </lineage>
</organism>
<keyword evidence="2" id="KW-1185">Reference proteome</keyword>
<dbReference type="AlphaFoldDB" id="A0A1I7XC81"/>
<evidence type="ECO:0000256" key="1">
    <source>
        <dbReference type="SAM" id="MobiDB-lite"/>
    </source>
</evidence>
<dbReference type="WBParaSite" id="Hba_14968">
    <property type="protein sequence ID" value="Hba_14968"/>
    <property type="gene ID" value="Hba_14968"/>
</dbReference>
<proteinExistence type="predicted"/>
<sequence>MKQLLLVNKGAKQAMTSNFGKYTPRRIRIASSSEDEDVHDNKAYVSYRLSIFVELSLSSDNDDSDNGANELRIALNKPTGRIDSSDISRSSFASSTPFSKGSRNSSKDTILRRNEIKKNSLLTSKLSPIPRNPLSRNGFDQQTVKTIKKFMNLKGRNLSTFNGICIFSEKCKYTTRIVMKYIPIGLKKIK</sequence>
<accession>A0A1I7XC81</accession>
<reference evidence="3" key="1">
    <citation type="submission" date="2016-11" db="UniProtKB">
        <authorList>
            <consortium name="WormBaseParasite"/>
        </authorList>
    </citation>
    <scope>IDENTIFICATION</scope>
</reference>
<evidence type="ECO:0000313" key="3">
    <source>
        <dbReference type="WBParaSite" id="Hba_14968"/>
    </source>
</evidence>
<protein>
    <submittedName>
        <fullName evidence="3">Uncharacterized protein</fullName>
    </submittedName>
</protein>
<feature type="compositionally biased region" description="Low complexity" evidence="1">
    <location>
        <begin position="82"/>
        <end position="102"/>
    </location>
</feature>
<feature type="region of interest" description="Disordered" evidence="1">
    <location>
        <begin position="82"/>
        <end position="108"/>
    </location>
</feature>
<dbReference type="Proteomes" id="UP000095283">
    <property type="component" value="Unplaced"/>
</dbReference>
<evidence type="ECO:0000313" key="2">
    <source>
        <dbReference type="Proteomes" id="UP000095283"/>
    </source>
</evidence>
<name>A0A1I7XC81_HETBA</name>